<protein>
    <submittedName>
        <fullName evidence="3">Uncharacterized protein</fullName>
    </submittedName>
</protein>
<evidence type="ECO:0000313" key="4">
    <source>
        <dbReference type="Proteomes" id="UP000266673"/>
    </source>
</evidence>
<dbReference type="EMBL" id="QKWP01002670">
    <property type="protein sequence ID" value="RIB02512.1"/>
    <property type="molecule type" value="Genomic_DNA"/>
</dbReference>
<dbReference type="Proteomes" id="UP000266673">
    <property type="component" value="Unassembled WGS sequence"/>
</dbReference>
<organism evidence="3 4">
    <name type="scientific">Gigaspora rosea</name>
    <dbReference type="NCBI Taxonomy" id="44941"/>
    <lineage>
        <taxon>Eukaryota</taxon>
        <taxon>Fungi</taxon>
        <taxon>Fungi incertae sedis</taxon>
        <taxon>Mucoromycota</taxon>
        <taxon>Glomeromycotina</taxon>
        <taxon>Glomeromycetes</taxon>
        <taxon>Diversisporales</taxon>
        <taxon>Gigasporaceae</taxon>
        <taxon>Gigaspora</taxon>
    </lineage>
</organism>
<comment type="caution">
    <text evidence="3">The sequence shown here is derived from an EMBL/GenBank/DDBJ whole genome shotgun (WGS) entry which is preliminary data.</text>
</comment>
<feature type="signal peptide" evidence="2">
    <location>
        <begin position="1"/>
        <end position="26"/>
    </location>
</feature>
<accession>A0A397TWV4</accession>
<evidence type="ECO:0000256" key="2">
    <source>
        <dbReference type="SAM" id="SignalP"/>
    </source>
</evidence>
<reference evidence="3 4" key="1">
    <citation type="submission" date="2018-06" db="EMBL/GenBank/DDBJ databases">
        <title>Comparative genomics reveals the genomic features of Rhizophagus irregularis, R. cerebriforme, R. diaphanum and Gigaspora rosea, and their symbiotic lifestyle signature.</title>
        <authorList>
            <person name="Morin E."/>
            <person name="San Clemente H."/>
            <person name="Chen E.C.H."/>
            <person name="De La Providencia I."/>
            <person name="Hainaut M."/>
            <person name="Kuo A."/>
            <person name="Kohler A."/>
            <person name="Murat C."/>
            <person name="Tang N."/>
            <person name="Roy S."/>
            <person name="Loubradou J."/>
            <person name="Henrissat B."/>
            <person name="Grigoriev I.V."/>
            <person name="Corradi N."/>
            <person name="Roux C."/>
            <person name="Martin F.M."/>
        </authorList>
    </citation>
    <scope>NUCLEOTIDE SEQUENCE [LARGE SCALE GENOMIC DNA]</scope>
    <source>
        <strain evidence="3 4">DAOM 194757</strain>
    </source>
</reference>
<dbReference type="AlphaFoldDB" id="A0A397TWV4"/>
<proteinExistence type="predicted"/>
<feature type="region of interest" description="Disordered" evidence="1">
    <location>
        <begin position="134"/>
        <end position="156"/>
    </location>
</feature>
<evidence type="ECO:0000256" key="1">
    <source>
        <dbReference type="SAM" id="MobiDB-lite"/>
    </source>
</evidence>
<feature type="chain" id="PRO_5017201146" evidence="2">
    <location>
        <begin position="27"/>
        <end position="184"/>
    </location>
</feature>
<keyword evidence="2" id="KW-0732">Signal</keyword>
<dbReference type="OrthoDB" id="2413911at2759"/>
<feature type="compositionally biased region" description="Polar residues" evidence="1">
    <location>
        <begin position="134"/>
        <end position="143"/>
    </location>
</feature>
<keyword evidence="4" id="KW-1185">Reference proteome</keyword>
<gene>
    <name evidence="3" type="ORF">C2G38_872066</name>
</gene>
<name>A0A397TWV4_9GLOM</name>
<evidence type="ECO:0000313" key="3">
    <source>
        <dbReference type="EMBL" id="RIB02512.1"/>
    </source>
</evidence>
<sequence length="184" mass="20599">MEIRSFLSLSKFITFLLLILIKKVLGQDPCHLPPTKPPKVIIGYYPAYKLNLRPGIDFNISPSIDYLNYIAFGPNDFVNNGSNLNNPYTLLTYQNDRITELRNYKNKYNLKFQIILSVLLPTDGKNLVQLFNGSGSGSESDSTIPDKRQGQGAQGQGTTQLATNLAYAVNLFNFDGVRLINFVT</sequence>